<dbReference type="EMBL" id="RBVX01000002">
    <property type="protein sequence ID" value="RSL34796.1"/>
    <property type="molecule type" value="Genomic_DNA"/>
</dbReference>
<evidence type="ECO:0000259" key="1">
    <source>
        <dbReference type="Pfam" id="PF13539"/>
    </source>
</evidence>
<evidence type="ECO:0000313" key="3">
    <source>
        <dbReference type="Proteomes" id="UP000275076"/>
    </source>
</evidence>
<dbReference type="OrthoDB" id="9799970at2"/>
<dbReference type="Gene3D" id="3.30.1380.10">
    <property type="match status" value="1"/>
</dbReference>
<dbReference type="InterPro" id="IPR009045">
    <property type="entry name" value="Zn_M74/Hedgehog-like"/>
</dbReference>
<organism evidence="2 3">
    <name type="scientific">Salibacterium salarium</name>
    <dbReference type="NCBI Taxonomy" id="284579"/>
    <lineage>
        <taxon>Bacteria</taxon>
        <taxon>Bacillati</taxon>
        <taxon>Bacillota</taxon>
        <taxon>Bacilli</taxon>
        <taxon>Bacillales</taxon>
        <taxon>Bacillaceae</taxon>
    </lineage>
</organism>
<dbReference type="AlphaFoldDB" id="A0A3R9P7X4"/>
<dbReference type="InterPro" id="IPR052179">
    <property type="entry name" value="DD-CPase-like"/>
</dbReference>
<dbReference type="RefSeq" id="WP_125554265.1">
    <property type="nucleotide sequence ID" value="NZ_RBVX01000002.1"/>
</dbReference>
<dbReference type="SUPFAM" id="SSF55166">
    <property type="entry name" value="Hedgehog/DD-peptidase"/>
    <property type="match status" value="1"/>
</dbReference>
<dbReference type="PANTHER" id="PTHR34385">
    <property type="entry name" value="D-ALANYL-D-ALANINE CARBOXYPEPTIDASE"/>
    <property type="match status" value="1"/>
</dbReference>
<dbReference type="CDD" id="cd14845">
    <property type="entry name" value="L-Ala-D-Glu_peptidase_like"/>
    <property type="match status" value="1"/>
</dbReference>
<dbReference type="GO" id="GO:0008233">
    <property type="term" value="F:peptidase activity"/>
    <property type="evidence" value="ECO:0007669"/>
    <property type="project" value="InterPro"/>
</dbReference>
<evidence type="ECO:0000313" key="2">
    <source>
        <dbReference type="EMBL" id="RSL34796.1"/>
    </source>
</evidence>
<comment type="caution">
    <text evidence="2">The sequence shown here is derived from an EMBL/GenBank/DDBJ whole genome shotgun (WGS) entry which is preliminary data.</text>
</comment>
<proteinExistence type="predicted"/>
<gene>
    <name evidence="2" type="ORF">D7Z54_02860</name>
</gene>
<dbReference type="Proteomes" id="UP000275076">
    <property type="component" value="Unassembled WGS sequence"/>
</dbReference>
<dbReference type="InterPro" id="IPR039561">
    <property type="entry name" value="Peptidase_M15C"/>
</dbReference>
<dbReference type="PANTHER" id="PTHR34385:SF1">
    <property type="entry name" value="PEPTIDOGLYCAN L-ALANYL-D-GLUTAMATE ENDOPEPTIDASE CWLK"/>
    <property type="match status" value="1"/>
</dbReference>
<feature type="domain" description="Peptidase M15C" evidence="1">
    <location>
        <begin position="91"/>
        <end position="161"/>
    </location>
</feature>
<sequence length="177" mass="20363">MKRKAGWDVMLLLLFAGGLFFFWQKEQDHLKEDLVQQDQLHPIVIEKKEKLIDRTANKDINVVVTEGYRSETRQNDLYAQGRTKDGAIVTNAKGGESYHNYGLAIDFALERSNGEITWDTTYDGNQNGQSDWEETVDIAKDLGFEWGGDWDHFEDPVHLQWNPGVSMNKLQQENDDA</sequence>
<dbReference type="Pfam" id="PF13539">
    <property type="entry name" value="Peptidase_M15_4"/>
    <property type="match status" value="1"/>
</dbReference>
<reference evidence="2 3" key="1">
    <citation type="submission" date="2018-10" db="EMBL/GenBank/DDBJ databases">
        <title>Draft genome sequence of Bacillus salarius IM0101, isolated from a hypersaline soil in Inner Mongolia, China.</title>
        <authorList>
            <person name="Yamprayoonswat W."/>
            <person name="Boonvisut S."/>
            <person name="Jumpathong W."/>
            <person name="Sittihan S."/>
            <person name="Ruangsuj P."/>
            <person name="Wanthongcharoen S."/>
            <person name="Thongpramul N."/>
            <person name="Pimmason S."/>
            <person name="Yu B."/>
            <person name="Yasawong M."/>
        </authorList>
    </citation>
    <scope>NUCLEOTIDE SEQUENCE [LARGE SCALE GENOMIC DNA]</scope>
    <source>
        <strain evidence="2 3">IM0101</strain>
    </source>
</reference>
<keyword evidence="3" id="KW-1185">Reference proteome</keyword>
<accession>A0A3R9P7X4</accession>
<protein>
    <submittedName>
        <fullName evidence="2">M15 family peptidase</fullName>
    </submittedName>
</protein>
<name>A0A3R9P7X4_9BACI</name>